<organism evidence="8 9">
    <name type="scientific">Mugilogobius chulae</name>
    <name type="common">yellowstripe goby</name>
    <dbReference type="NCBI Taxonomy" id="88201"/>
    <lineage>
        <taxon>Eukaryota</taxon>
        <taxon>Metazoa</taxon>
        <taxon>Chordata</taxon>
        <taxon>Craniata</taxon>
        <taxon>Vertebrata</taxon>
        <taxon>Euteleostomi</taxon>
        <taxon>Actinopterygii</taxon>
        <taxon>Neopterygii</taxon>
        <taxon>Teleostei</taxon>
        <taxon>Neoteleostei</taxon>
        <taxon>Acanthomorphata</taxon>
        <taxon>Gobiaria</taxon>
        <taxon>Gobiiformes</taxon>
        <taxon>Gobioidei</taxon>
        <taxon>Gobiidae</taxon>
        <taxon>Gobionellinae</taxon>
        <taxon>Mugilogobius</taxon>
    </lineage>
</organism>
<evidence type="ECO:0000256" key="7">
    <source>
        <dbReference type="SAM" id="SignalP"/>
    </source>
</evidence>
<keyword evidence="7" id="KW-0732">Signal</keyword>
<keyword evidence="4" id="KW-0175">Coiled coil</keyword>
<sequence>MFMFLLVGVLGFFTLIIIMAKLGRASAGSDPNLDPLLNPNIREDEQQSQCCLQHIANEHLSHNNISLKLLKRHLLIPAKMEKRSTPTQHNMKMVKGHKMEKFPQRKNYNQNNFHKHSDVNDSHDNSTTEDSVFNDPPHDNRHHDFLFHKQNHSLSTSSTSITSSSSSSSSTSSCSSFSSSSYHHHNIIYNILYLSSFSSDSDSSNPRVKPQHSRSCTDISRKNQYFDECDDTAPLLEKGERADRNLQDLAIQSGSCQSTHKTVRDGSVRKAKSMESLARPKLKEPQDGAEQDKIKNEARKNIVKEKIKFSAFLNEITRQNNRHICKEVQIQQVQTNAHKAAVSIHTLTKGTTVIAQQAHRNTRKGEVSRGIIHGPTAIGPAHHQASITILITTIITVNPITTETIRVNPITMKTLIVSLITFMEIITVTLINTDIDIVSLITMETIRLNPNAIVMFRVIIIKIITETPITMEIITVNPTAMGTVTMSPIITVVTITMIPTIPMETITMRTTIAMEIIRVNPITRETIMVTPITRETINMVRPITMKTIITVRPITRETIITVRPITRETINTVRPITRETITVKLVITLETITVSPIMVINIVILITRKTITKSSIVTTETITSPITMETDIANSKPNQCHTNSYHHGIPAEKTLDSLRNSPRPVSASSQDEEQTSFSNPLHKESVDEMGRIIILQEQNEGLQQSLLKTAVRVECLGEEFMSSRHCLEADLQKTRMELSNLTERFKRLHDNCSSTQQTNNLLEHKLHLVAQSMEGERERLNKRISGLTERLADAQFVNNVDINNCIDSEVDLAIAPVAPPPAQFMDSLTYAKDKVGTQEQSLGSVPEEEESDWSEIASLEEIPFARHSLPKELRGTEAMLDLHHSGAEALYDCDNEFIHNLKSSRDMLHMRQTDSSVSEMDAAMSNLHSAERILNHLISETQSSEAESHGWIEAIPDKLLTGERTQL</sequence>
<dbReference type="InterPro" id="IPR043441">
    <property type="entry name" value="Tjap1/BEGAIN"/>
</dbReference>
<feature type="region of interest" description="Disordered" evidence="5">
    <location>
        <begin position="156"/>
        <end position="175"/>
    </location>
</feature>
<comment type="caution">
    <text evidence="8">The sequence shown here is derived from an EMBL/GenBank/DDBJ whole genome shotgun (WGS) entry which is preliminary data.</text>
</comment>
<dbReference type="AlphaFoldDB" id="A0AAW0P981"/>
<feature type="coiled-coil region" evidence="4">
    <location>
        <begin position="724"/>
        <end position="790"/>
    </location>
</feature>
<accession>A0AAW0P981</accession>
<feature type="transmembrane region" description="Helical" evidence="6">
    <location>
        <begin position="585"/>
        <end position="606"/>
    </location>
</feature>
<evidence type="ECO:0000313" key="8">
    <source>
        <dbReference type="EMBL" id="KAK7915858.1"/>
    </source>
</evidence>
<evidence type="ECO:0000313" key="9">
    <source>
        <dbReference type="Proteomes" id="UP001460270"/>
    </source>
</evidence>
<feature type="signal peptide" evidence="7">
    <location>
        <begin position="1"/>
        <end position="27"/>
    </location>
</feature>
<dbReference type="PANTHER" id="PTHR28664:SF3">
    <property type="entry name" value="TIGHT JUNCTION-ASSOCIATED PROTEIN 1"/>
    <property type="match status" value="1"/>
</dbReference>
<feature type="region of interest" description="Disordered" evidence="5">
    <location>
        <begin position="108"/>
        <end position="144"/>
    </location>
</feature>
<evidence type="ECO:0000256" key="6">
    <source>
        <dbReference type="SAM" id="Phobius"/>
    </source>
</evidence>
<reference evidence="9" key="1">
    <citation type="submission" date="2024-04" db="EMBL/GenBank/DDBJ databases">
        <title>Salinicola lusitanus LLJ914,a marine bacterium isolated from the Okinawa Trough.</title>
        <authorList>
            <person name="Li J."/>
        </authorList>
    </citation>
    <scope>NUCLEOTIDE SEQUENCE [LARGE SCALE GENOMIC DNA]</scope>
</reference>
<keyword evidence="6" id="KW-0812">Transmembrane</keyword>
<evidence type="ECO:0000256" key="1">
    <source>
        <dbReference type="ARBA" id="ARBA00004170"/>
    </source>
</evidence>
<feature type="region of interest" description="Disordered" evidence="5">
    <location>
        <begin position="655"/>
        <end position="682"/>
    </location>
</feature>
<keyword evidence="2" id="KW-0597">Phosphoprotein</keyword>
<evidence type="ECO:0000256" key="4">
    <source>
        <dbReference type="SAM" id="Coils"/>
    </source>
</evidence>
<feature type="compositionally biased region" description="Basic and acidic residues" evidence="5">
    <location>
        <begin position="281"/>
        <end position="292"/>
    </location>
</feature>
<dbReference type="GO" id="GO:0005802">
    <property type="term" value="C:trans-Golgi network"/>
    <property type="evidence" value="ECO:0007669"/>
    <property type="project" value="TreeGrafter"/>
</dbReference>
<feature type="compositionally biased region" description="Basic and acidic residues" evidence="5">
    <location>
        <begin position="115"/>
        <end position="126"/>
    </location>
</feature>
<proteinExistence type="predicted"/>
<evidence type="ECO:0000256" key="5">
    <source>
        <dbReference type="SAM" id="MobiDB-lite"/>
    </source>
</evidence>
<feature type="region of interest" description="Disordered" evidence="5">
    <location>
        <begin position="253"/>
        <end position="292"/>
    </location>
</feature>
<keyword evidence="3 6" id="KW-0472">Membrane</keyword>
<keyword evidence="9" id="KW-1185">Reference proteome</keyword>
<name>A0AAW0P981_9GOBI</name>
<feature type="chain" id="PRO_5043889303" evidence="7">
    <location>
        <begin position="28"/>
        <end position="967"/>
    </location>
</feature>
<gene>
    <name evidence="8" type="ORF">WMY93_011619</name>
</gene>
<protein>
    <submittedName>
        <fullName evidence="8">Uncharacterized protein</fullName>
    </submittedName>
</protein>
<dbReference type="EMBL" id="JBBPFD010000008">
    <property type="protein sequence ID" value="KAK7915858.1"/>
    <property type="molecule type" value="Genomic_DNA"/>
</dbReference>
<evidence type="ECO:0000256" key="3">
    <source>
        <dbReference type="ARBA" id="ARBA00023136"/>
    </source>
</evidence>
<feature type="region of interest" description="Disordered" evidence="5">
    <location>
        <begin position="200"/>
        <end position="219"/>
    </location>
</feature>
<evidence type="ECO:0000256" key="2">
    <source>
        <dbReference type="ARBA" id="ARBA00022553"/>
    </source>
</evidence>
<dbReference type="GO" id="GO:0016020">
    <property type="term" value="C:membrane"/>
    <property type="evidence" value="ECO:0007669"/>
    <property type="project" value="UniProtKB-SubCell"/>
</dbReference>
<dbReference type="Proteomes" id="UP001460270">
    <property type="component" value="Unassembled WGS sequence"/>
</dbReference>
<dbReference type="GO" id="GO:0007030">
    <property type="term" value="P:Golgi organization"/>
    <property type="evidence" value="ECO:0007669"/>
    <property type="project" value="TreeGrafter"/>
</dbReference>
<dbReference type="PANTHER" id="PTHR28664">
    <property type="entry name" value="TIGHT JUNCTION-ASSOCIATED PROTEIN 1"/>
    <property type="match status" value="1"/>
</dbReference>
<keyword evidence="6" id="KW-1133">Transmembrane helix</keyword>
<comment type="subcellular location">
    <subcellularLocation>
        <location evidence="1">Membrane</location>
        <topology evidence="1">Peripheral membrane protein</topology>
    </subcellularLocation>
</comment>